<feature type="region of interest" description="Disordered" evidence="6">
    <location>
        <begin position="483"/>
        <end position="523"/>
    </location>
</feature>
<reference evidence="8" key="1">
    <citation type="submission" date="2013-09" db="EMBL/GenBank/DDBJ databases">
        <title>Corchorus olitorius genome sequencing.</title>
        <authorList>
            <person name="Alam M."/>
            <person name="Haque M.S."/>
            <person name="Islam M.S."/>
            <person name="Emdad E.M."/>
            <person name="Islam M.M."/>
            <person name="Ahmed B."/>
            <person name="Halim A."/>
            <person name="Hossen Q.M.M."/>
            <person name="Hossain M.Z."/>
            <person name="Ahmed R."/>
            <person name="Khan M.M."/>
            <person name="Islam R."/>
            <person name="Rashid M.M."/>
            <person name="Khan S.A."/>
            <person name="Rahman M.S."/>
            <person name="Alam M."/>
            <person name="Yahiya A.S."/>
            <person name="Khan M.S."/>
            <person name="Azam M.S."/>
            <person name="Haque T."/>
            <person name="Lashkar M.Z.H."/>
            <person name="Akhand A.I."/>
            <person name="Morshed G."/>
            <person name="Roy S."/>
            <person name="Uddin K.S."/>
            <person name="Rabeya T."/>
            <person name="Hossain A.S."/>
            <person name="Chowdhury A."/>
            <person name="Snigdha A.R."/>
            <person name="Mortoza M.S."/>
            <person name="Matin S.A."/>
            <person name="Hoque S.M.E."/>
            <person name="Islam M.K."/>
            <person name="Roy D.K."/>
            <person name="Haider R."/>
            <person name="Moosa M.M."/>
            <person name="Elias S.M."/>
            <person name="Hasan A.M."/>
            <person name="Jahan S."/>
            <person name="Shafiuddin M."/>
            <person name="Mahmood N."/>
            <person name="Shommy N.S."/>
        </authorList>
    </citation>
    <scope>NUCLEOTIDE SEQUENCE [LARGE SCALE GENOMIC DNA]</scope>
    <source>
        <strain evidence="8">cv. O-4</strain>
    </source>
</reference>
<feature type="region of interest" description="Disordered" evidence="6">
    <location>
        <begin position="124"/>
        <end position="150"/>
    </location>
</feature>
<evidence type="ECO:0000256" key="2">
    <source>
        <dbReference type="ARBA" id="ARBA00022473"/>
    </source>
</evidence>
<evidence type="ECO:0000256" key="4">
    <source>
        <dbReference type="ARBA" id="ARBA00023089"/>
    </source>
</evidence>
<evidence type="ECO:0000256" key="5">
    <source>
        <dbReference type="RuleBase" id="RU364012"/>
    </source>
</evidence>
<evidence type="ECO:0000256" key="3">
    <source>
        <dbReference type="ARBA" id="ARBA00022782"/>
    </source>
</evidence>
<feature type="compositionally biased region" description="Pro residues" evidence="6">
    <location>
        <begin position="28"/>
        <end position="43"/>
    </location>
</feature>
<feature type="region of interest" description="Disordered" evidence="6">
    <location>
        <begin position="26"/>
        <end position="69"/>
    </location>
</feature>
<keyword evidence="4 5" id="KW-0287">Flowering</keyword>
<dbReference type="AlphaFoldDB" id="A0A1R3G2S7"/>
<dbReference type="PANTHER" id="PTHR31791">
    <property type="entry name" value="FRIGIDA-LIKE PROTEIN 3-RELATED"/>
    <property type="match status" value="1"/>
</dbReference>
<evidence type="ECO:0000313" key="8">
    <source>
        <dbReference type="Proteomes" id="UP000187203"/>
    </source>
</evidence>
<dbReference type="Pfam" id="PF07899">
    <property type="entry name" value="Frigida"/>
    <property type="match status" value="2"/>
</dbReference>
<evidence type="ECO:0000256" key="6">
    <source>
        <dbReference type="SAM" id="MobiDB-lite"/>
    </source>
</evidence>
<keyword evidence="3 5" id="KW-0221">Differentiation</keyword>
<proteinExistence type="inferred from homology"/>
<keyword evidence="8" id="KW-1185">Reference proteome</keyword>
<dbReference type="InterPro" id="IPR012474">
    <property type="entry name" value="Frigida"/>
</dbReference>
<dbReference type="OrthoDB" id="776053at2759"/>
<comment type="caution">
    <text evidence="7">The sequence shown here is derived from an EMBL/GenBank/DDBJ whole genome shotgun (WGS) entry which is preliminary data.</text>
</comment>
<dbReference type="STRING" id="93759.A0A1R3G2S7"/>
<feature type="compositionally biased region" description="Polar residues" evidence="6">
    <location>
        <begin position="124"/>
        <end position="135"/>
    </location>
</feature>
<sequence>MAGKPFVPFIKLNPPITIVASIKQEPHQLPPSLPPPEFIPPQPSAVVKPEPEQKQPPQNQVEQEQHHQHEPQFLKSINDLATLSSAIHAFKCRFDELTKHLDFINQAIDSKLSESVQEQCFQIETQPPPKSTQVDNRIDKKGPETASPLKSSRSEIQFLCERMCSKELRRYIVGNLSNVAKLREEVPAALKLAPKPAKLVLDCIGRFFLQGIKAYTKDSPMIPARQASVLVLEFFLLMMGSFRLEGEMKMASDIKAEAEQGAVAWRKRLINEGGLNKASEVDARGLLLFVACFGIPRTFRSEDLGNLLRLCNLRAISDALKGSPSLLARMPVYRMEKIVDLTKSWGPEKAAVRFLDLSVLINSLLLLDIIEGMAKNGMYVEAVDVASIFGLEDKFSPKTILTSFLKESTKSFKRARQEATNSPVALKKANEKQLDALKSIVQYMEDRSSDVTKLLGSWQIEEKIVKLEEEIAELHKRIEDKKTMPKRKVDEMVSSRKVKSQESKRSRFASKGSPLQKSSHVNGLHEQRNASLADGIRSYDGLIANSLDSAISGHVSNYPAASSVPHGSNVGSLSENGVGHMVGISGVGSSSMGTAVGVHSANYYSGAYGYGDKGVDNTYSGAYAYGDKGVDNAGQVISSSGLPYGWQHGSAEQSASMRFSGLFGSSQSVEGFAGLPDLPSSGASDRTTADLYRFADSVGEIESYSSSSHRTGTLPTVAPIHHSSYSYMYK</sequence>
<feature type="compositionally biased region" description="Basic and acidic residues" evidence="6">
    <location>
        <begin position="483"/>
        <end position="505"/>
    </location>
</feature>
<dbReference type="Proteomes" id="UP000187203">
    <property type="component" value="Unassembled WGS sequence"/>
</dbReference>
<evidence type="ECO:0000313" key="7">
    <source>
        <dbReference type="EMBL" id="OMO52320.1"/>
    </source>
</evidence>
<keyword evidence="2 5" id="KW-0217">Developmental protein</keyword>
<evidence type="ECO:0000256" key="1">
    <source>
        <dbReference type="ARBA" id="ARBA00008956"/>
    </source>
</evidence>
<gene>
    <name evidence="7" type="ORF">COLO4_37292</name>
</gene>
<name>A0A1R3G2S7_9ROSI</name>
<comment type="similarity">
    <text evidence="1 5">Belongs to the Frigida family.</text>
</comment>
<protein>
    <recommendedName>
        <fullName evidence="5">FRIGIDA-like protein</fullName>
    </recommendedName>
</protein>
<organism evidence="7 8">
    <name type="scientific">Corchorus olitorius</name>
    <dbReference type="NCBI Taxonomy" id="93759"/>
    <lineage>
        <taxon>Eukaryota</taxon>
        <taxon>Viridiplantae</taxon>
        <taxon>Streptophyta</taxon>
        <taxon>Embryophyta</taxon>
        <taxon>Tracheophyta</taxon>
        <taxon>Spermatophyta</taxon>
        <taxon>Magnoliopsida</taxon>
        <taxon>eudicotyledons</taxon>
        <taxon>Gunneridae</taxon>
        <taxon>Pentapetalae</taxon>
        <taxon>rosids</taxon>
        <taxon>malvids</taxon>
        <taxon>Malvales</taxon>
        <taxon>Malvaceae</taxon>
        <taxon>Grewioideae</taxon>
        <taxon>Apeibeae</taxon>
        <taxon>Corchorus</taxon>
    </lineage>
</organism>
<dbReference type="PANTHER" id="PTHR31791:SF49">
    <property type="entry name" value="INACTIVE PROTEIN FRIGIDA"/>
    <property type="match status" value="1"/>
</dbReference>
<dbReference type="EMBL" id="AWUE01023871">
    <property type="protein sequence ID" value="OMO52320.1"/>
    <property type="molecule type" value="Genomic_DNA"/>
</dbReference>
<dbReference type="GO" id="GO:0009908">
    <property type="term" value="P:flower development"/>
    <property type="evidence" value="ECO:0007669"/>
    <property type="project" value="UniProtKB-KW"/>
</dbReference>
<accession>A0A1R3G2S7</accession>
<dbReference type="GO" id="GO:0030154">
    <property type="term" value="P:cell differentiation"/>
    <property type="evidence" value="ECO:0007669"/>
    <property type="project" value="UniProtKB-KW"/>
</dbReference>